<dbReference type="InterPro" id="IPR037284">
    <property type="entry name" value="SUF_FeS_clus_asmbl_SufBD_sf"/>
</dbReference>
<feature type="domain" description="SUF system FeS cluster assembly SufBD core" evidence="2">
    <location>
        <begin position="207"/>
        <end position="441"/>
    </location>
</feature>
<accession>A0AA45HIA9</accession>
<protein>
    <submittedName>
        <fullName evidence="4">Iron-regulated ABC transporter membrane component SufB</fullName>
    </submittedName>
</protein>
<dbReference type="EMBL" id="QGGI01000011">
    <property type="protein sequence ID" value="PWJ91238.1"/>
    <property type="molecule type" value="Genomic_DNA"/>
</dbReference>
<gene>
    <name evidence="4" type="ORF">C7380_11146</name>
</gene>
<proteinExistence type="inferred from homology"/>
<dbReference type="InterPro" id="IPR010231">
    <property type="entry name" value="SUF_FeS_clus_asmbl_SufB"/>
</dbReference>
<evidence type="ECO:0000313" key="4">
    <source>
        <dbReference type="EMBL" id="PWJ91238.1"/>
    </source>
</evidence>
<dbReference type="GO" id="GO:0016226">
    <property type="term" value="P:iron-sulfur cluster assembly"/>
    <property type="evidence" value="ECO:0007669"/>
    <property type="project" value="InterPro"/>
</dbReference>
<dbReference type="Pfam" id="PF01458">
    <property type="entry name" value="SUFBD_core"/>
    <property type="match status" value="1"/>
</dbReference>
<evidence type="ECO:0000313" key="5">
    <source>
        <dbReference type="Proteomes" id="UP000245921"/>
    </source>
</evidence>
<dbReference type="PANTHER" id="PTHR30508:SF1">
    <property type="entry name" value="UPF0051 PROTEIN ABCI8, CHLOROPLASTIC-RELATED"/>
    <property type="match status" value="1"/>
</dbReference>
<dbReference type="Pfam" id="PF19295">
    <property type="entry name" value="SufBD_N"/>
    <property type="match status" value="1"/>
</dbReference>
<dbReference type="RefSeq" id="WP_206050568.1">
    <property type="nucleotide sequence ID" value="NZ_JAMHJO010000015.1"/>
</dbReference>
<keyword evidence="5" id="KW-1185">Reference proteome</keyword>
<dbReference type="InterPro" id="IPR055346">
    <property type="entry name" value="Fe-S_cluster_assembly_SufBD"/>
</dbReference>
<dbReference type="PANTHER" id="PTHR30508">
    <property type="entry name" value="FES CLUSTER ASSEMBLY PROTEIN SUF"/>
    <property type="match status" value="1"/>
</dbReference>
<dbReference type="Proteomes" id="UP000245921">
    <property type="component" value="Unassembled WGS sequence"/>
</dbReference>
<comment type="caution">
    <text evidence="4">The sequence shown here is derived from an EMBL/GenBank/DDBJ whole genome shotgun (WGS) entry which is preliminary data.</text>
</comment>
<reference evidence="4 5" key="1">
    <citation type="submission" date="2018-05" db="EMBL/GenBank/DDBJ databases">
        <title>Genomic Encyclopedia of Type Strains, Phase IV (KMG-IV): sequencing the most valuable type-strain genomes for metagenomic binning, comparative biology and taxonomic classification.</title>
        <authorList>
            <person name="Goeker M."/>
        </authorList>
    </citation>
    <scope>NUCLEOTIDE SEQUENCE [LARGE SCALE GENOMIC DNA]</scope>
    <source>
        <strain evidence="4 5">DSM 24906</strain>
    </source>
</reference>
<comment type="similarity">
    <text evidence="1">Belongs to the iron-sulfur cluster assembly SufBD family.</text>
</comment>
<evidence type="ECO:0000256" key="1">
    <source>
        <dbReference type="ARBA" id="ARBA00043967"/>
    </source>
</evidence>
<dbReference type="AlphaFoldDB" id="A0AA45HIA9"/>
<dbReference type="InterPro" id="IPR045595">
    <property type="entry name" value="SufBD_N"/>
</dbReference>
<evidence type="ECO:0000259" key="3">
    <source>
        <dbReference type="Pfam" id="PF19295"/>
    </source>
</evidence>
<dbReference type="NCBIfam" id="TIGR01980">
    <property type="entry name" value="sufB"/>
    <property type="match status" value="1"/>
</dbReference>
<sequence>MSNKDFDMKDLLVDQSRFDFRNPEMYAYKSVPGLNKQIIYEISEQKQEPKWMLDLRLKSLKIFESWKDPQFGVDLKDLDLSKIVAYIKPNAKRTNSWDEVPDEIKDTFEKLGIPEAERKALAGVGAQYDSEVVYQHVQKNLEDLGVIFMDMETAVKKYPDLVKQYFMKAVSATNHKYAALHGAIWSGGTFLYVPRGVKVPLPLQAYFRMNNPGMGQLEHTIIVAEEGSELAFIEGCSAPFYNTTNIHAGMVEIYVKESARVKYATIQNWSKNTYNLNTKRAIVDRDGIMEWVSGSLGSFKTMIYPSSILRGKGAKTETKAITYAGSNQHMDAGSKVMMFAPYTSANIDARSISVAGGWAFYRGWLKIGENAKGAKASVECQALMLDNKSKSDTVPLIEVHTNEADVGHEAKIGRIKDEQIYYLMTRGLSEAEAKAMVVRGFVEPFAKELPIEYAIELNRLINMEVESSIG</sequence>
<organism evidence="4 5">
    <name type="scientific">Oceanotoga teriensis</name>
    <dbReference type="NCBI Taxonomy" id="515440"/>
    <lineage>
        <taxon>Bacteria</taxon>
        <taxon>Thermotogati</taxon>
        <taxon>Thermotogota</taxon>
        <taxon>Thermotogae</taxon>
        <taxon>Petrotogales</taxon>
        <taxon>Petrotogaceae</taxon>
        <taxon>Oceanotoga</taxon>
    </lineage>
</organism>
<evidence type="ECO:0000259" key="2">
    <source>
        <dbReference type="Pfam" id="PF01458"/>
    </source>
</evidence>
<feature type="domain" description="SUF system FeS cluster assembly SufBD N-terminal" evidence="3">
    <location>
        <begin position="134"/>
        <end position="204"/>
    </location>
</feature>
<name>A0AA45HIA9_9BACT</name>
<dbReference type="SUPFAM" id="SSF101960">
    <property type="entry name" value="Stabilizer of iron transporter SufD"/>
    <property type="match status" value="1"/>
</dbReference>
<dbReference type="InterPro" id="IPR000825">
    <property type="entry name" value="SUF_FeS_clus_asmbl_SufBD_core"/>
</dbReference>